<dbReference type="Pfam" id="PF00999">
    <property type="entry name" value="Na_H_Exchanger"/>
    <property type="match status" value="1"/>
</dbReference>
<comment type="similarity">
    <text evidence="2">Belongs to the monovalent cation:proton antiporter 2 (CPA2) transporter (TC 2.A.37) family.</text>
</comment>
<feature type="transmembrane region" description="Helical" evidence="8">
    <location>
        <begin position="462"/>
        <end position="481"/>
    </location>
</feature>
<feature type="domain" description="RCK C-terminal" evidence="9">
    <location>
        <begin position="594"/>
        <end position="678"/>
    </location>
</feature>
<dbReference type="PANTHER" id="PTHR42751">
    <property type="entry name" value="SODIUM/HYDROGEN EXCHANGER FAMILY/TRKA DOMAIN PROTEIN"/>
    <property type="match status" value="1"/>
</dbReference>
<feature type="transmembrane region" description="Helical" evidence="8">
    <location>
        <begin position="116"/>
        <end position="134"/>
    </location>
</feature>
<evidence type="ECO:0000256" key="6">
    <source>
        <dbReference type="ARBA" id="ARBA00022989"/>
    </source>
</evidence>
<feature type="transmembrane region" description="Helical" evidence="8">
    <location>
        <begin position="178"/>
        <end position="202"/>
    </location>
</feature>
<accession>A0A0C2A7I3</accession>
<evidence type="ECO:0000259" key="9">
    <source>
        <dbReference type="PROSITE" id="PS51202"/>
    </source>
</evidence>
<evidence type="ECO:0000256" key="1">
    <source>
        <dbReference type="ARBA" id="ARBA00004141"/>
    </source>
</evidence>
<organism evidence="10 11">
    <name type="scientific">Enhygromyxa salina</name>
    <dbReference type="NCBI Taxonomy" id="215803"/>
    <lineage>
        <taxon>Bacteria</taxon>
        <taxon>Pseudomonadati</taxon>
        <taxon>Myxococcota</taxon>
        <taxon>Polyangia</taxon>
        <taxon>Nannocystales</taxon>
        <taxon>Nannocystaceae</taxon>
        <taxon>Enhygromyxa</taxon>
    </lineage>
</organism>
<evidence type="ECO:0000313" key="11">
    <source>
        <dbReference type="Proteomes" id="UP000031599"/>
    </source>
</evidence>
<evidence type="ECO:0000256" key="8">
    <source>
        <dbReference type="SAM" id="Phobius"/>
    </source>
</evidence>
<dbReference type="SUPFAM" id="SSF116726">
    <property type="entry name" value="TrkA C-terminal domain-like"/>
    <property type="match status" value="1"/>
</dbReference>
<evidence type="ECO:0000256" key="2">
    <source>
        <dbReference type="ARBA" id="ARBA00005551"/>
    </source>
</evidence>
<dbReference type="InterPro" id="IPR006153">
    <property type="entry name" value="Cation/H_exchanger_TM"/>
</dbReference>
<feature type="transmembrane region" description="Helical" evidence="8">
    <location>
        <begin position="513"/>
        <end position="534"/>
    </location>
</feature>
<dbReference type="RefSeq" id="WP_052545861.1">
    <property type="nucleotide sequence ID" value="NZ_JMCC02000001.1"/>
</dbReference>
<dbReference type="AlphaFoldDB" id="A0A0C2A7I3"/>
<feature type="transmembrane region" description="Helical" evidence="8">
    <location>
        <begin position="540"/>
        <end position="559"/>
    </location>
</feature>
<reference evidence="10 11" key="1">
    <citation type="submission" date="2014-12" db="EMBL/GenBank/DDBJ databases">
        <title>Genome assembly of Enhygromyxa salina DSM 15201.</title>
        <authorList>
            <person name="Sharma G."/>
            <person name="Subramanian S."/>
        </authorList>
    </citation>
    <scope>NUCLEOTIDE SEQUENCE [LARGE SCALE GENOMIC DNA]</scope>
    <source>
        <strain evidence="10 11">DSM 15201</strain>
    </source>
</reference>
<keyword evidence="4" id="KW-0630">Potassium</keyword>
<dbReference type="Pfam" id="PF02080">
    <property type="entry name" value="TrkA_C"/>
    <property type="match status" value="1"/>
</dbReference>
<feature type="transmembrane region" description="Helical" evidence="8">
    <location>
        <begin position="327"/>
        <end position="347"/>
    </location>
</feature>
<keyword evidence="3" id="KW-0813">Transport</keyword>
<dbReference type="GO" id="GO:1902600">
    <property type="term" value="P:proton transmembrane transport"/>
    <property type="evidence" value="ECO:0007669"/>
    <property type="project" value="InterPro"/>
</dbReference>
<feature type="transmembrane region" description="Helical" evidence="8">
    <location>
        <begin position="82"/>
        <end position="104"/>
    </location>
</feature>
<feature type="transmembrane region" description="Helical" evidence="8">
    <location>
        <begin position="146"/>
        <end position="172"/>
    </location>
</feature>
<dbReference type="EMBL" id="JMCC02000001">
    <property type="protein sequence ID" value="KIG19508.1"/>
    <property type="molecule type" value="Genomic_DNA"/>
</dbReference>
<dbReference type="GO" id="GO:0015297">
    <property type="term" value="F:antiporter activity"/>
    <property type="evidence" value="ECO:0007669"/>
    <property type="project" value="InterPro"/>
</dbReference>
<dbReference type="InterPro" id="IPR038770">
    <property type="entry name" value="Na+/solute_symporter_sf"/>
</dbReference>
<keyword evidence="5 8" id="KW-0812">Transmembrane</keyword>
<evidence type="ECO:0000256" key="5">
    <source>
        <dbReference type="ARBA" id="ARBA00022692"/>
    </source>
</evidence>
<name>A0A0C2A7I3_9BACT</name>
<dbReference type="GO" id="GO:0008324">
    <property type="term" value="F:monoatomic cation transmembrane transporter activity"/>
    <property type="evidence" value="ECO:0007669"/>
    <property type="project" value="InterPro"/>
</dbReference>
<keyword evidence="6 8" id="KW-1133">Transmembrane helix</keyword>
<gene>
    <name evidence="10" type="ORF">DB30_00017</name>
</gene>
<feature type="transmembrane region" description="Helical" evidence="8">
    <location>
        <begin position="6"/>
        <end position="23"/>
    </location>
</feature>
<comment type="caution">
    <text evidence="10">The sequence shown here is derived from an EMBL/GenBank/DDBJ whole genome shotgun (WGS) entry which is preliminary data.</text>
</comment>
<dbReference type="InterPro" id="IPR036721">
    <property type="entry name" value="RCK_C_sf"/>
</dbReference>
<feature type="transmembrane region" description="Helical" evidence="8">
    <location>
        <begin position="55"/>
        <end position="75"/>
    </location>
</feature>
<dbReference type="InterPro" id="IPR006037">
    <property type="entry name" value="RCK_C"/>
</dbReference>
<dbReference type="Proteomes" id="UP000031599">
    <property type="component" value="Unassembled WGS sequence"/>
</dbReference>
<sequence length="688" mass="70266">MNHLVVDLAVVLSVAALISVVFQRLGQSTVLGYLFAGLVVGPYIPVPIFADAGRIAALSELGVVLVMFAVGLEFSIRRLLRVLPVAGFTGLVQVCAMMGLGFGLGEALGYTTIESVFLGACVAISSTMVVAKVFDEHPPEGRVRELVFGVLVVQDLAAIVLVAGLTAVAAGAGLSTDVLASTLTNLLGLLVGLTIAGLFVVPRVIRYIADLDKPETLVVAAVALCFGMAALAESLGYSVALGAFLAGMLVAEAGRTHQIEHLVHPIRDMFAAVFFVSIGMSVDPMLAIEHVGVALLVALLVVAGQFLTVSAAGILSGNGVRRSITAGLSLGQIGEFAFIIAAIGASAGVVGPFLQPVVVTVAVMTAFTTPLMARISGRVAGAVDRALPQPLQTFASLCESWFEAARRAPVGSRNRSHLRNAGIVITIDATVIAAIWVVIARWGMHLGAMLGASLGLAGPVPTLLVTGVGVLLTLPLVAAALRSARRAGQLLAERVFPARDPGAFDPGAAPRRAFVVAVQSMVMIAAAAPIILALAPFTGVPGALAGLGLVTVVLGVLFWRSATNLQGHVRAGAAAIVDLLGRQMADEAASTNLPTVDQLLPGFGSTSRVVVPDNASAAGQSLAALNVRATTGATILAISRDGQTLSVPSGHDLVIAGDVIALAGAEHAVEAATLLLTRQVDEPPASDT</sequence>
<evidence type="ECO:0000256" key="7">
    <source>
        <dbReference type="ARBA" id="ARBA00023136"/>
    </source>
</evidence>
<feature type="transmembrane region" description="Helical" evidence="8">
    <location>
        <begin position="293"/>
        <end position="315"/>
    </location>
</feature>
<keyword evidence="4" id="KW-0406">Ion transport</keyword>
<feature type="transmembrane region" description="Helical" evidence="8">
    <location>
        <begin position="214"/>
        <end position="231"/>
    </location>
</feature>
<dbReference type="GO" id="GO:0006813">
    <property type="term" value="P:potassium ion transport"/>
    <property type="evidence" value="ECO:0007669"/>
    <property type="project" value="UniProtKB-KW"/>
</dbReference>
<dbReference type="PANTHER" id="PTHR42751:SF3">
    <property type="entry name" value="SODIUM_GLUTAMATE SYMPORTER"/>
    <property type="match status" value="1"/>
</dbReference>
<comment type="subcellular location">
    <subcellularLocation>
        <location evidence="1">Membrane</location>
        <topology evidence="1">Multi-pass membrane protein</topology>
    </subcellularLocation>
</comment>
<feature type="transmembrane region" description="Helical" evidence="8">
    <location>
        <begin position="421"/>
        <end position="442"/>
    </location>
</feature>
<keyword evidence="7 8" id="KW-0472">Membrane</keyword>
<dbReference type="GO" id="GO:0016020">
    <property type="term" value="C:membrane"/>
    <property type="evidence" value="ECO:0007669"/>
    <property type="project" value="UniProtKB-SubCell"/>
</dbReference>
<keyword evidence="4" id="KW-0633">Potassium transport</keyword>
<evidence type="ECO:0000256" key="3">
    <source>
        <dbReference type="ARBA" id="ARBA00022448"/>
    </source>
</evidence>
<dbReference type="PROSITE" id="PS51202">
    <property type="entry name" value="RCK_C"/>
    <property type="match status" value="1"/>
</dbReference>
<evidence type="ECO:0000256" key="4">
    <source>
        <dbReference type="ARBA" id="ARBA00022538"/>
    </source>
</evidence>
<dbReference type="Gene3D" id="3.30.70.1450">
    <property type="entry name" value="Regulator of K+ conductance, C-terminal domain"/>
    <property type="match status" value="1"/>
</dbReference>
<proteinExistence type="inferred from homology"/>
<evidence type="ECO:0000313" key="10">
    <source>
        <dbReference type="EMBL" id="KIG19508.1"/>
    </source>
</evidence>
<dbReference type="Gene3D" id="1.20.1530.20">
    <property type="match status" value="1"/>
</dbReference>
<feature type="transmembrane region" description="Helical" evidence="8">
    <location>
        <begin position="353"/>
        <end position="373"/>
    </location>
</feature>
<feature type="transmembrane region" description="Helical" evidence="8">
    <location>
        <begin position="30"/>
        <end position="49"/>
    </location>
</feature>
<protein>
    <submittedName>
        <fullName evidence="10">POTASSIUM/PROTON Antoporter ROSB</fullName>
    </submittedName>
</protein>